<reference evidence="2 3" key="2">
    <citation type="journal article" date="2013" name="Plant Physiol.">
        <title>A Nostoc punctiforme Sugar Transporter Necessary to Establish a Cyanobacterium-Plant Symbiosis.</title>
        <authorList>
            <person name="Ekman M."/>
            <person name="Picossi S."/>
            <person name="Campbell E.L."/>
            <person name="Meeks J.C."/>
            <person name="Flores E."/>
        </authorList>
    </citation>
    <scope>NUCLEOTIDE SEQUENCE [LARGE SCALE GENOMIC DNA]</scope>
    <source>
        <strain evidence="3">ATCC 29133 / PCC 73102</strain>
    </source>
</reference>
<feature type="transmembrane region" description="Helical" evidence="1">
    <location>
        <begin position="40"/>
        <end position="56"/>
    </location>
</feature>
<feature type="transmembrane region" description="Helical" evidence="1">
    <location>
        <begin position="211"/>
        <end position="230"/>
    </location>
</feature>
<feature type="transmembrane region" description="Helical" evidence="1">
    <location>
        <begin position="91"/>
        <end position="112"/>
    </location>
</feature>
<organism evidence="2 3">
    <name type="scientific">Nostoc punctiforme (strain ATCC 29133 / PCC 73102)</name>
    <dbReference type="NCBI Taxonomy" id="63737"/>
    <lineage>
        <taxon>Bacteria</taxon>
        <taxon>Bacillati</taxon>
        <taxon>Cyanobacteriota</taxon>
        <taxon>Cyanophyceae</taxon>
        <taxon>Nostocales</taxon>
        <taxon>Nostocaceae</taxon>
        <taxon>Nostoc</taxon>
    </lineage>
</organism>
<sequence length="399" mass="45751">MSNTIVKKTLNQDFWNNVILLPIDLILIFCSTFPGENKTVYEIPLFFVFWTIVFVLRRNFILSPAEISAQIFIFFALLPIFIQFYQYNFDYYFGAISGILYVNILVFGTHVIERLLSNSPGCKIVRWLPAITLIFLGVLSQQFSGNEPRQSFIFGPNIYYRIIGTIFLLNLVLVHENYSSKKEKISILSLITTIFCLVIALSLMVKTGSRGATIVGIFMTLSFLYTVLYIRLNWLKFASIAITFAPFLLAINSSFSKSIIDSRVFWFYDRGASSSSIAVREGYWQNLTSFFIKDNFLFGEGSQYIYSYPHNIYLDMLYNGGFLPCVILIGFTAMYGILLWKGKLNRNWKIITIICSPIYIGSLFSGTLYDNYSIISLIFALPNLIHNKVPTISTKNQRV</sequence>
<accession>B2J8M7</accession>
<evidence type="ECO:0008006" key="4">
    <source>
        <dbReference type="Google" id="ProtNLM"/>
    </source>
</evidence>
<proteinExistence type="predicted"/>
<feature type="transmembrane region" description="Helical" evidence="1">
    <location>
        <begin position="350"/>
        <end position="369"/>
    </location>
</feature>
<name>B2J8M7_NOSP7</name>
<keyword evidence="1" id="KW-0472">Membrane</keyword>
<gene>
    <name evidence="2" type="ordered locus">Npun_F2443</name>
</gene>
<evidence type="ECO:0000313" key="3">
    <source>
        <dbReference type="Proteomes" id="UP000001191"/>
    </source>
</evidence>
<dbReference type="KEGG" id="npu:Npun_F2443"/>
<feature type="transmembrane region" description="Helical" evidence="1">
    <location>
        <begin position="158"/>
        <end position="175"/>
    </location>
</feature>
<dbReference type="RefSeq" id="WP_012408998.1">
    <property type="nucleotide sequence ID" value="NC_010628.1"/>
</dbReference>
<feature type="transmembrane region" description="Helical" evidence="1">
    <location>
        <begin position="316"/>
        <end position="338"/>
    </location>
</feature>
<feature type="transmembrane region" description="Helical" evidence="1">
    <location>
        <begin position="68"/>
        <end position="85"/>
    </location>
</feature>
<keyword evidence="1" id="KW-1133">Transmembrane helix</keyword>
<dbReference type="HOGENOM" id="CLU_690449_0_0_3"/>
<evidence type="ECO:0000313" key="2">
    <source>
        <dbReference type="EMBL" id="ACC81004.1"/>
    </source>
</evidence>
<dbReference type="OrthoDB" id="483887at2"/>
<dbReference type="STRING" id="63737.Npun_F2443"/>
<evidence type="ECO:0000256" key="1">
    <source>
        <dbReference type="SAM" id="Phobius"/>
    </source>
</evidence>
<dbReference type="AlphaFoldDB" id="B2J8M7"/>
<feature type="transmembrane region" description="Helical" evidence="1">
    <location>
        <begin position="14"/>
        <end position="34"/>
    </location>
</feature>
<protein>
    <recommendedName>
        <fullName evidence="4">O-antigen polymerase</fullName>
    </recommendedName>
</protein>
<feature type="transmembrane region" description="Helical" evidence="1">
    <location>
        <begin position="124"/>
        <end position="143"/>
    </location>
</feature>
<keyword evidence="1" id="KW-0812">Transmembrane</keyword>
<keyword evidence="3" id="KW-1185">Reference proteome</keyword>
<dbReference type="EnsemblBacteria" id="ACC81004">
    <property type="protein sequence ID" value="ACC81004"/>
    <property type="gene ID" value="Npun_F2443"/>
</dbReference>
<reference evidence="3" key="1">
    <citation type="submission" date="2008-04" db="EMBL/GenBank/DDBJ databases">
        <title>Complete sequence of chromosome of Nostoc punctiforme ATCC 29133.</title>
        <authorList>
            <consortium name="US DOE Joint Genome Institute"/>
            <person name="Copeland A."/>
            <person name="Lucas S."/>
            <person name="Lapidus A."/>
            <person name="Glavina del Rio T."/>
            <person name="Dalin E."/>
            <person name="Tice H."/>
            <person name="Pitluck S."/>
            <person name="Chain P."/>
            <person name="Malfatti S."/>
            <person name="Shin M."/>
            <person name="Vergez L."/>
            <person name="Schmutz J."/>
            <person name="Larimer F."/>
            <person name="Land M."/>
            <person name="Hauser L."/>
            <person name="Kyrpides N."/>
            <person name="Kim E."/>
            <person name="Meeks J.C."/>
            <person name="Elhai J."/>
            <person name="Campbell E.L."/>
            <person name="Thiel T."/>
            <person name="Longmire J."/>
            <person name="Potts M."/>
            <person name="Atlas R."/>
        </authorList>
    </citation>
    <scope>NUCLEOTIDE SEQUENCE [LARGE SCALE GENOMIC DNA]</scope>
    <source>
        <strain evidence="3">ATCC 29133 / PCC 73102</strain>
    </source>
</reference>
<dbReference type="Proteomes" id="UP000001191">
    <property type="component" value="Chromosome"/>
</dbReference>
<feature type="transmembrane region" description="Helical" evidence="1">
    <location>
        <begin position="187"/>
        <end position="205"/>
    </location>
</feature>
<dbReference type="EMBL" id="CP001037">
    <property type="protein sequence ID" value="ACC81004.1"/>
    <property type="molecule type" value="Genomic_DNA"/>
</dbReference>
<feature type="transmembrane region" description="Helical" evidence="1">
    <location>
        <begin position="237"/>
        <end position="255"/>
    </location>
</feature>